<dbReference type="OrthoDB" id="9776868at2"/>
<feature type="binding site" evidence="8">
    <location>
        <begin position="126"/>
        <end position="130"/>
    </location>
    <ligand>
        <name>NADP(+)</name>
        <dbReference type="ChEBI" id="CHEBI:58349"/>
    </ligand>
</feature>
<feature type="binding site" evidence="8">
    <location>
        <position position="61"/>
    </location>
    <ligand>
        <name>shikimate</name>
        <dbReference type="ChEBI" id="CHEBI:36208"/>
    </ligand>
</feature>
<evidence type="ECO:0000256" key="8">
    <source>
        <dbReference type="HAMAP-Rule" id="MF_00222"/>
    </source>
</evidence>
<evidence type="ECO:0000256" key="5">
    <source>
        <dbReference type="ARBA" id="ARBA00023002"/>
    </source>
</evidence>
<feature type="domain" description="SDH C-terminal" evidence="11">
    <location>
        <begin position="237"/>
        <end position="266"/>
    </location>
</feature>
<evidence type="ECO:0000256" key="6">
    <source>
        <dbReference type="ARBA" id="ARBA00023141"/>
    </source>
</evidence>
<organism evidence="12 13">
    <name type="scientific">Pantoea ananatis (strain AJ13355)</name>
    <dbReference type="NCBI Taxonomy" id="932677"/>
    <lineage>
        <taxon>Bacteria</taxon>
        <taxon>Pseudomonadati</taxon>
        <taxon>Pseudomonadota</taxon>
        <taxon>Gammaproteobacteria</taxon>
        <taxon>Enterobacterales</taxon>
        <taxon>Erwiniaceae</taxon>
        <taxon>Pantoea</taxon>
    </lineage>
</organism>
<feature type="binding site" evidence="8">
    <location>
        <begin position="14"/>
        <end position="16"/>
    </location>
    <ligand>
        <name>shikimate</name>
        <dbReference type="ChEBI" id="CHEBI:36208"/>
    </ligand>
</feature>
<proteinExistence type="inferred from homology"/>
<reference evidence="13" key="1">
    <citation type="journal article" date="2012" name="Appl. Microbiol. Biotechnol.">
        <title>The complete genome sequence of Pantoea ananatis AJ13355, an organism with great biotechnological potential.</title>
        <authorList>
            <person name="Hara Y."/>
            <person name="Kadotani N."/>
            <person name="Izui H."/>
            <person name="Katashkina J.I."/>
            <person name="Kuvaeva T.M."/>
            <person name="Andreeva I.G."/>
            <person name="Golubeva L.I."/>
            <person name="Malko D.B."/>
            <person name="Makeev V.J."/>
            <person name="Mashko S.V."/>
            <person name="Kozlov Y.I."/>
        </authorList>
    </citation>
    <scope>NUCLEOTIDE SEQUENCE [LARGE SCALE GENOMIC DNA]</scope>
    <source>
        <strain evidence="13">AJ13355</strain>
    </source>
</reference>
<dbReference type="KEGG" id="paj:PAJ_2808"/>
<dbReference type="GO" id="GO:0009073">
    <property type="term" value="P:aromatic amino acid family biosynthetic process"/>
    <property type="evidence" value="ECO:0007669"/>
    <property type="project" value="UniProtKB-KW"/>
</dbReference>
<evidence type="ECO:0000256" key="7">
    <source>
        <dbReference type="ARBA" id="ARBA00049442"/>
    </source>
</evidence>
<dbReference type="RefSeq" id="WP_013027448.1">
    <property type="nucleotide sequence ID" value="NC_017531.2"/>
</dbReference>
<dbReference type="HOGENOM" id="CLU_044063_2_1_6"/>
<dbReference type="InterPro" id="IPR022893">
    <property type="entry name" value="Shikimate_DH_fam"/>
</dbReference>
<dbReference type="EC" id="1.1.1.25" evidence="2 8"/>
<dbReference type="InterPro" id="IPR041121">
    <property type="entry name" value="SDH_C"/>
</dbReference>
<dbReference type="CDD" id="cd01065">
    <property type="entry name" value="NAD_bind_Shikimate_DH"/>
    <property type="match status" value="1"/>
</dbReference>
<comment type="pathway">
    <text evidence="1 8">Metabolic intermediate biosynthesis; chorismate biosynthesis; chorismate from D-erythrose 4-phosphate and phosphoenolpyruvate: step 4/7.</text>
</comment>
<dbReference type="eggNOG" id="COG0169">
    <property type="taxonomic scope" value="Bacteria"/>
</dbReference>
<dbReference type="Gene3D" id="3.40.50.720">
    <property type="entry name" value="NAD(P)-binding Rossmann-like Domain"/>
    <property type="match status" value="1"/>
</dbReference>
<feature type="binding site" evidence="8">
    <location>
        <position position="86"/>
    </location>
    <ligand>
        <name>shikimate</name>
        <dbReference type="ChEBI" id="CHEBI:36208"/>
    </ligand>
</feature>
<dbReference type="Proteomes" id="UP000006690">
    <property type="component" value="Chromosome"/>
</dbReference>
<dbReference type="AlphaFoldDB" id="A0A0H3L4Q6"/>
<dbReference type="InterPro" id="IPR011342">
    <property type="entry name" value="Shikimate_DH"/>
</dbReference>
<dbReference type="InterPro" id="IPR006151">
    <property type="entry name" value="Shikm_DH/Glu-tRNA_Rdtase"/>
</dbReference>
<dbReference type="GO" id="GO:0004764">
    <property type="term" value="F:shikimate 3-dehydrogenase (NADP+) activity"/>
    <property type="evidence" value="ECO:0007669"/>
    <property type="project" value="UniProtKB-UniRule"/>
</dbReference>
<evidence type="ECO:0000313" key="13">
    <source>
        <dbReference type="Proteomes" id="UP000006690"/>
    </source>
</evidence>
<feature type="binding site" evidence="8">
    <location>
        <position position="102"/>
    </location>
    <ligand>
        <name>shikimate</name>
        <dbReference type="ChEBI" id="CHEBI:36208"/>
    </ligand>
</feature>
<protein>
    <recommendedName>
        <fullName evidence="2 8">Shikimate dehydrogenase (NADP(+))</fullName>
        <shortName evidence="8">SDH</shortName>
        <ecNumber evidence="2 8">1.1.1.25</ecNumber>
    </recommendedName>
</protein>
<dbReference type="UniPathway" id="UPA00053">
    <property type="reaction ID" value="UER00087"/>
</dbReference>
<keyword evidence="6 8" id="KW-0057">Aromatic amino acid biosynthesis</keyword>
<dbReference type="FunFam" id="3.40.50.720:FF:000104">
    <property type="entry name" value="Shikimate dehydrogenase (NADP(+))"/>
    <property type="match status" value="1"/>
</dbReference>
<dbReference type="InterPro" id="IPR013708">
    <property type="entry name" value="Shikimate_DH-bd_N"/>
</dbReference>
<dbReference type="InterPro" id="IPR046346">
    <property type="entry name" value="Aminoacid_DH-like_N_sf"/>
</dbReference>
<feature type="domain" description="Quinate/shikimate 5-dehydrogenase/glutamyl-tRNA reductase" evidence="9">
    <location>
        <begin position="120"/>
        <end position="190"/>
    </location>
</feature>
<accession>A0A0H3L4Q6</accession>
<dbReference type="GO" id="GO:0050661">
    <property type="term" value="F:NADP binding"/>
    <property type="evidence" value="ECO:0007669"/>
    <property type="project" value="InterPro"/>
</dbReference>
<feature type="domain" description="Shikimate dehydrogenase substrate binding N-terminal" evidence="10">
    <location>
        <begin position="6"/>
        <end position="88"/>
    </location>
</feature>
<dbReference type="Pfam" id="PF18317">
    <property type="entry name" value="SDH_C"/>
    <property type="match status" value="1"/>
</dbReference>
<dbReference type="NCBIfam" id="TIGR00507">
    <property type="entry name" value="aroE"/>
    <property type="match status" value="1"/>
</dbReference>
<comment type="catalytic activity">
    <reaction evidence="7 8">
        <text>shikimate + NADP(+) = 3-dehydroshikimate + NADPH + H(+)</text>
        <dbReference type="Rhea" id="RHEA:17737"/>
        <dbReference type="ChEBI" id="CHEBI:15378"/>
        <dbReference type="ChEBI" id="CHEBI:16630"/>
        <dbReference type="ChEBI" id="CHEBI:36208"/>
        <dbReference type="ChEBI" id="CHEBI:57783"/>
        <dbReference type="ChEBI" id="CHEBI:58349"/>
        <dbReference type="EC" id="1.1.1.25"/>
    </reaction>
</comment>
<evidence type="ECO:0000256" key="4">
    <source>
        <dbReference type="ARBA" id="ARBA00022857"/>
    </source>
</evidence>
<feature type="binding site" evidence="8">
    <location>
        <position position="237"/>
    </location>
    <ligand>
        <name>NADP(+)</name>
        <dbReference type="ChEBI" id="CHEBI:58349"/>
    </ligand>
</feature>
<evidence type="ECO:0000259" key="9">
    <source>
        <dbReference type="Pfam" id="PF01488"/>
    </source>
</evidence>
<dbReference type="GO" id="GO:0009423">
    <property type="term" value="P:chorismate biosynthetic process"/>
    <property type="evidence" value="ECO:0007669"/>
    <property type="project" value="UniProtKB-UniRule"/>
</dbReference>
<comment type="similarity">
    <text evidence="8">Belongs to the shikimate dehydrogenase family.</text>
</comment>
<keyword evidence="5 8" id="KW-0560">Oxidoreductase</keyword>
<sequence length="272" mass="28824">MTHFAVFGHPISHSKSPQIHQAFARQTGITLQYDRIEAPVDSFPEAVTTFFAQGGAGANITLPFKQQAWEYADQLTERASTSGAVNTLKKCPDGQILGDNTDGIGLVSDLQRLSMIKPGDRVLLMGAGGAARGVILPLLSLGTTITLVNRTAASAQSMAKAFGQYGAVSACSFNALSGKQFDLLINATSSGINGDVPPLPSSLIHADLHCYDMFYQNGLTAFLRWCQQQGSSHLADGLGMLVGQAAHAFHLWHGIMPEIAPVIASLKAELSS</sequence>
<keyword evidence="3 8" id="KW-0028">Amino-acid biosynthesis</keyword>
<evidence type="ECO:0000259" key="10">
    <source>
        <dbReference type="Pfam" id="PF08501"/>
    </source>
</evidence>
<dbReference type="InterPro" id="IPR036291">
    <property type="entry name" value="NAD(P)-bd_dom_sf"/>
</dbReference>
<evidence type="ECO:0000259" key="11">
    <source>
        <dbReference type="Pfam" id="PF18317"/>
    </source>
</evidence>
<dbReference type="NCBIfam" id="NF001310">
    <property type="entry name" value="PRK00258.1-2"/>
    <property type="match status" value="1"/>
</dbReference>
<dbReference type="Pfam" id="PF01488">
    <property type="entry name" value="Shikimate_DH"/>
    <property type="match status" value="1"/>
</dbReference>
<dbReference type="PANTHER" id="PTHR21089:SF1">
    <property type="entry name" value="BIFUNCTIONAL 3-DEHYDROQUINATE DEHYDRATASE_SHIKIMATE DEHYDROGENASE, CHLOROPLASTIC"/>
    <property type="match status" value="1"/>
</dbReference>
<feature type="binding site" evidence="8">
    <location>
        <position position="215"/>
    </location>
    <ligand>
        <name>shikimate</name>
        <dbReference type="ChEBI" id="CHEBI:36208"/>
    </ligand>
</feature>
<dbReference type="EMBL" id="AP012032">
    <property type="protein sequence ID" value="BAK12888.1"/>
    <property type="molecule type" value="Genomic_DNA"/>
</dbReference>
<name>A0A0H3L4Q6_PANAA</name>
<keyword evidence="4 8" id="KW-0521">NADP</keyword>
<dbReference type="Pfam" id="PF08501">
    <property type="entry name" value="Shikimate_dh_N"/>
    <property type="match status" value="1"/>
</dbReference>
<dbReference type="GO" id="GO:0005829">
    <property type="term" value="C:cytosol"/>
    <property type="evidence" value="ECO:0007669"/>
    <property type="project" value="TreeGrafter"/>
</dbReference>
<dbReference type="SUPFAM" id="SSF51735">
    <property type="entry name" value="NAD(P)-binding Rossmann-fold domains"/>
    <property type="match status" value="1"/>
</dbReference>
<comment type="function">
    <text evidence="8">Involved in the biosynthesis of the chorismate, which leads to the biosynthesis of aromatic amino acids. Catalyzes the reversible NADPH linked reduction of 3-dehydroshikimate (DHSA) to yield shikimate (SA).</text>
</comment>
<comment type="caution">
    <text evidence="8">Lacks conserved residue(s) required for the propagation of feature annotation.</text>
</comment>
<evidence type="ECO:0000256" key="1">
    <source>
        <dbReference type="ARBA" id="ARBA00004871"/>
    </source>
</evidence>
<dbReference type="Gene3D" id="3.40.50.10860">
    <property type="entry name" value="Leucine Dehydrogenase, chain A, domain 1"/>
    <property type="match status" value="1"/>
</dbReference>
<dbReference type="GO" id="GO:0008652">
    <property type="term" value="P:amino acid biosynthetic process"/>
    <property type="evidence" value="ECO:0007669"/>
    <property type="project" value="UniProtKB-KW"/>
</dbReference>
<dbReference type="SUPFAM" id="SSF53223">
    <property type="entry name" value="Aminoacid dehydrogenase-like, N-terminal domain"/>
    <property type="match status" value="1"/>
</dbReference>
<dbReference type="GO" id="GO:0019632">
    <property type="term" value="P:shikimate metabolic process"/>
    <property type="evidence" value="ECO:0007669"/>
    <property type="project" value="InterPro"/>
</dbReference>
<comment type="subunit">
    <text evidence="8">Homodimer.</text>
</comment>
<gene>
    <name evidence="8 12" type="primary">aroE</name>
    <name evidence="12" type="ordered locus">PAJ_2808</name>
</gene>
<feature type="binding site" evidence="8">
    <location>
        <position position="213"/>
    </location>
    <ligand>
        <name>NADP(+)</name>
        <dbReference type="ChEBI" id="CHEBI:58349"/>
    </ligand>
</feature>
<evidence type="ECO:0000256" key="2">
    <source>
        <dbReference type="ARBA" id="ARBA00012962"/>
    </source>
</evidence>
<feature type="binding site" evidence="8">
    <location>
        <position position="77"/>
    </location>
    <ligand>
        <name>NADP(+)</name>
        <dbReference type="ChEBI" id="CHEBI:58349"/>
    </ligand>
</feature>
<feature type="binding site" evidence="8">
    <location>
        <position position="244"/>
    </location>
    <ligand>
        <name>shikimate</name>
        <dbReference type="ChEBI" id="CHEBI:36208"/>
    </ligand>
</feature>
<evidence type="ECO:0000313" key="12">
    <source>
        <dbReference type="EMBL" id="BAK12888.1"/>
    </source>
</evidence>
<dbReference type="PATRIC" id="fig|932677.3.peg.3282"/>
<evidence type="ECO:0000256" key="3">
    <source>
        <dbReference type="ARBA" id="ARBA00022605"/>
    </source>
</evidence>
<dbReference type="HAMAP" id="MF_00222">
    <property type="entry name" value="Shikimate_DH_AroE"/>
    <property type="match status" value="1"/>
</dbReference>
<dbReference type="PANTHER" id="PTHR21089">
    <property type="entry name" value="SHIKIMATE DEHYDROGENASE"/>
    <property type="match status" value="1"/>
</dbReference>
<feature type="active site" description="Proton acceptor" evidence="8">
    <location>
        <position position="65"/>
    </location>
</feature>
<dbReference type="FunFam" id="3.40.50.10860:FF:000006">
    <property type="entry name" value="Shikimate dehydrogenase (NADP(+))"/>
    <property type="match status" value="1"/>
</dbReference>